<dbReference type="AlphaFoldDB" id="A0A3S9HH21"/>
<organism evidence="7 8">
    <name type="scientific">Undibacterium parvum</name>
    <dbReference type="NCBI Taxonomy" id="401471"/>
    <lineage>
        <taxon>Bacteria</taxon>
        <taxon>Pseudomonadati</taxon>
        <taxon>Pseudomonadota</taxon>
        <taxon>Betaproteobacteria</taxon>
        <taxon>Burkholderiales</taxon>
        <taxon>Oxalobacteraceae</taxon>
        <taxon>Undibacterium</taxon>
    </lineage>
</organism>
<keyword evidence="2 5" id="KW-0812">Transmembrane</keyword>
<evidence type="ECO:0000256" key="3">
    <source>
        <dbReference type="ARBA" id="ARBA00022989"/>
    </source>
</evidence>
<sequence>MNAIITIFRKEITDAMRDRRTLMMVLLSALVFVPLLLVIFSEIMSQIEAQEDKRTVMALNLKQAARLENYILRQGYQIEIAPADYEEKLRKKDLSQPVLLVSENFDQELAQAKKVKLEIVYDTSNKQAEFALRPLKRLLDGYTQESAMLGLTMRGVSSEVFQLIEVKEKYIGRAEERRVTVTSMLPFALIMAIVVGGMFSAIDTTAGERERGSLEPLMMNPVTGWQLALGKWGAVASISMLVALLTVLSFFPSQWLIRNDALKAEFQFGLSDALGFLLILLPLAASISALQVALSLTCKSFKEAQVRNQILSMLISMAPMMLMFNTGREPAWFVWAPSIAQSLMMNHVLKGEPLEVSAVAIALLVCTSICIASLSFVAHKMRRVVML</sequence>
<feature type="transmembrane region" description="Helical" evidence="5">
    <location>
        <begin position="227"/>
        <end position="253"/>
    </location>
</feature>
<feature type="transmembrane region" description="Helical" evidence="5">
    <location>
        <begin position="184"/>
        <end position="206"/>
    </location>
</feature>
<evidence type="ECO:0000256" key="4">
    <source>
        <dbReference type="ARBA" id="ARBA00023136"/>
    </source>
</evidence>
<evidence type="ECO:0000313" key="8">
    <source>
        <dbReference type="Proteomes" id="UP000275663"/>
    </source>
</evidence>
<dbReference type="PANTHER" id="PTHR43471:SF3">
    <property type="entry name" value="ABC TRANSPORTER PERMEASE PROTEIN NATB"/>
    <property type="match status" value="1"/>
</dbReference>
<dbReference type="GO" id="GO:0016020">
    <property type="term" value="C:membrane"/>
    <property type="evidence" value="ECO:0007669"/>
    <property type="project" value="UniProtKB-SubCell"/>
</dbReference>
<evidence type="ECO:0000256" key="1">
    <source>
        <dbReference type="ARBA" id="ARBA00004141"/>
    </source>
</evidence>
<proteinExistence type="predicted"/>
<dbReference type="GO" id="GO:0140359">
    <property type="term" value="F:ABC-type transporter activity"/>
    <property type="evidence" value="ECO:0007669"/>
    <property type="project" value="InterPro"/>
</dbReference>
<accession>A0A3S9HH21</accession>
<dbReference type="InterPro" id="IPR013525">
    <property type="entry name" value="ABC2_TM"/>
</dbReference>
<evidence type="ECO:0000256" key="2">
    <source>
        <dbReference type="ARBA" id="ARBA00022692"/>
    </source>
</evidence>
<dbReference type="Proteomes" id="UP000275663">
    <property type="component" value="Chromosome"/>
</dbReference>
<dbReference type="RefSeq" id="WP_126126777.1">
    <property type="nucleotide sequence ID" value="NZ_CP034464.1"/>
</dbReference>
<evidence type="ECO:0000256" key="5">
    <source>
        <dbReference type="SAM" id="Phobius"/>
    </source>
</evidence>
<dbReference type="PANTHER" id="PTHR43471">
    <property type="entry name" value="ABC TRANSPORTER PERMEASE"/>
    <property type="match status" value="1"/>
</dbReference>
<feature type="transmembrane region" description="Helical" evidence="5">
    <location>
        <begin position="356"/>
        <end position="378"/>
    </location>
</feature>
<dbReference type="EMBL" id="CP034464">
    <property type="protein sequence ID" value="AZP11389.1"/>
    <property type="molecule type" value="Genomic_DNA"/>
</dbReference>
<keyword evidence="8" id="KW-1185">Reference proteome</keyword>
<feature type="domain" description="ABC-2 type transporter transmembrane" evidence="6">
    <location>
        <begin position="19"/>
        <end position="376"/>
    </location>
</feature>
<feature type="transmembrane region" description="Helical" evidence="5">
    <location>
        <begin position="21"/>
        <end position="40"/>
    </location>
</feature>
<dbReference type="KEGG" id="upv:EJN92_04845"/>
<gene>
    <name evidence="7" type="ORF">EJN92_04845</name>
</gene>
<reference evidence="7 8" key="1">
    <citation type="journal article" date="2011" name="Int. J. Syst. Evol. Microbiol.">
        <title>Description of Undibacterium oligocarboniphilum sp. nov., isolated from purified water, and Undibacterium pigrum strain CCUG 49012 as the type strain of Undibacterium parvum sp. nov., and emended descriptions of the genus Undibacterium and the species Undibacterium pigrum.</title>
        <authorList>
            <person name="Eder W."/>
            <person name="Wanner G."/>
            <person name="Ludwig W."/>
            <person name="Busse H.J."/>
            <person name="Ziemke-Kageler F."/>
            <person name="Lang E."/>
        </authorList>
    </citation>
    <scope>NUCLEOTIDE SEQUENCE [LARGE SCALE GENOMIC DNA]</scope>
    <source>
        <strain evidence="7 8">DSM 23061</strain>
    </source>
</reference>
<comment type="subcellular location">
    <subcellularLocation>
        <location evidence="1">Membrane</location>
        <topology evidence="1">Multi-pass membrane protein</topology>
    </subcellularLocation>
</comment>
<dbReference type="Pfam" id="PF12698">
    <property type="entry name" value="ABC2_membrane_3"/>
    <property type="match status" value="1"/>
</dbReference>
<keyword evidence="4 5" id="KW-0472">Membrane</keyword>
<name>A0A3S9HH21_9BURK</name>
<feature type="transmembrane region" description="Helical" evidence="5">
    <location>
        <begin position="310"/>
        <end position="327"/>
    </location>
</feature>
<evidence type="ECO:0000259" key="6">
    <source>
        <dbReference type="Pfam" id="PF12698"/>
    </source>
</evidence>
<feature type="transmembrane region" description="Helical" evidence="5">
    <location>
        <begin position="273"/>
        <end position="298"/>
    </location>
</feature>
<protein>
    <submittedName>
        <fullName evidence="7">ABC transporter permease</fullName>
    </submittedName>
</protein>
<evidence type="ECO:0000313" key="7">
    <source>
        <dbReference type="EMBL" id="AZP11389.1"/>
    </source>
</evidence>
<keyword evidence="3 5" id="KW-1133">Transmembrane helix</keyword>
<dbReference type="OrthoDB" id="5486437at2"/>